<accession>A0A3D8HB62</accession>
<dbReference type="EMBL" id="QREV01000044">
    <property type="protein sequence ID" value="RDU48226.1"/>
    <property type="molecule type" value="Genomic_DNA"/>
</dbReference>
<proteinExistence type="predicted"/>
<evidence type="ECO:0000313" key="2">
    <source>
        <dbReference type="Proteomes" id="UP000256321"/>
    </source>
</evidence>
<dbReference type="AlphaFoldDB" id="A0A3D8HB62"/>
<dbReference type="Proteomes" id="UP000256321">
    <property type="component" value="Unassembled WGS sequence"/>
</dbReference>
<gene>
    <name evidence="1" type="ORF">DWU89_15430</name>
</gene>
<name>A0A3D8HB62_9BACT</name>
<reference evidence="1 2" key="1">
    <citation type="submission" date="2018-07" db="EMBL/GenBank/DDBJ databases">
        <title>Parabacteroides acidifaciens nov. sp., isolated from human feces.</title>
        <authorList>
            <person name="Wang Y.J."/>
        </authorList>
    </citation>
    <scope>NUCLEOTIDE SEQUENCE [LARGE SCALE GENOMIC DNA]</scope>
    <source>
        <strain evidence="1 2">426-9</strain>
    </source>
</reference>
<comment type="caution">
    <text evidence="1">The sequence shown here is derived from an EMBL/GenBank/DDBJ whole genome shotgun (WGS) entry which is preliminary data.</text>
</comment>
<organism evidence="1 2">
    <name type="scientific">Parabacteroides acidifaciens</name>
    <dbReference type="NCBI Taxonomy" id="2290935"/>
    <lineage>
        <taxon>Bacteria</taxon>
        <taxon>Pseudomonadati</taxon>
        <taxon>Bacteroidota</taxon>
        <taxon>Bacteroidia</taxon>
        <taxon>Bacteroidales</taxon>
        <taxon>Tannerellaceae</taxon>
        <taxon>Parabacteroides</taxon>
    </lineage>
</organism>
<protein>
    <submittedName>
        <fullName evidence="1">Uncharacterized protein</fullName>
    </submittedName>
</protein>
<sequence>MARHIKETPAQTQLFGAAFMLVSSNSIQVHVRIGGYGSQSDLRGGRRKLNGEIIRDMRTE</sequence>
<evidence type="ECO:0000313" key="1">
    <source>
        <dbReference type="EMBL" id="RDU48226.1"/>
    </source>
</evidence>